<name>A0ABC8RED0_9AQUA</name>
<proteinExistence type="predicted"/>
<evidence type="ECO:0000256" key="4">
    <source>
        <dbReference type="ARBA" id="ARBA00023125"/>
    </source>
</evidence>
<feature type="domain" description="HTH myb-type" evidence="8">
    <location>
        <begin position="3"/>
        <end position="55"/>
    </location>
</feature>
<dbReference type="InterPro" id="IPR009057">
    <property type="entry name" value="Homeodomain-like_sf"/>
</dbReference>
<keyword evidence="6" id="KW-0539">Nucleus</keyword>
<dbReference type="FunFam" id="1.10.10.60:FF:000011">
    <property type="entry name" value="Myb transcription factor"/>
    <property type="match status" value="1"/>
</dbReference>
<evidence type="ECO:0000256" key="3">
    <source>
        <dbReference type="ARBA" id="ARBA00023015"/>
    </source>
</evidence>
<keyword evidence="3" id="KW-0805">Transcription regulation</keyword>
<sequence>MQEEKLRKGPWLEEEDEILTATVALLGERRWDALAKASGLSRSGKSCRLRWMNYLRPNLKHGQISAEEQQIILQLHELWGNKWSRIAQRLPGRTDNEIKNYWKSNLRKKAQVHEQETFGGLGNKAKQNLLIPECERVTPRTHNGDFTSGKDCISGTDYSSDTLEPLDFAFLNSPYEVRLSDWISCWSSEKSEIMQHQWHCCSLDLSCSCYTAWISKDSDDGLWDSLDSIWDLDYSKMMID</sequence>
<organism evidence="9 10">
    <name type="scientific">Ilex paraguariensis</name>
    <name type="common">yerba mate</name>
    <dbReference type="NCBI Taxonomy" id="185542"/>
    <lineage>
        <taxon>Eukaryota</taxon>
        <taxon>Viridiplantae</taxon>
        <taxon>Streptophyta</taxon>
        <taxon>Embryophyta</taxon>
        <taxon>Tracheophyta</taxon>
        <taxon>Spermatophyta</taxon>
        <taxon>Magnoliopsida</taxon>
        <taxon>eudicotyledons</taxon>
        <taxon>Gunneridae</taxon>
        <taxon>Pentapetalae</taxon>
        <taxon>asterids</taxon>
        <taxon>campanulids</taxon>
        <taxon>Aquifoliales</taxon>
        <taxon>Aquifoliaceae</taxon>
        <taxon>Ilex</taxon>
    </lineage>
</organism>
<dbReference type="GO" id="GO:0005634">
    <property type="term" value="C:nucleus"/>
    <property type="evidence" value="ECO:0007669"/>
    <property type="project" value="UniProtKB-SubCell"/>
</dbReference>
<dbReference type="PROSITE" id="PS51294">
    <property type="entry name" value="HTH_MYB"/>
    <property type="match status" value="2"/>
</dbReference>
<evidence type="ECO:0000256" key="2">
    <source>
        <dbReference type="ARBA" id="ARBA00022737"/>
    </source>
</evidence>
<evidence type="ECO:0000259" key="8">
    <source>
        <dbReference type="PROSITE" id="PS51294"/>
    </source>
</evidence>
<accession>A0ABC8RED0</accession>
<evidence type="ECO:0000313" key="10">
    <source>
        <dbReference type="Proteomes" id="UP001642360"/>
    </source>
</evidence>
<dbReference type="Proteomes" id="UP001642360">
    <property type="component" value="Unassembled WGS sequence"/>
</dbReference>
<dbReference type="InterPro" id="IPR017930">
    <property type="entry name" value="Myb_dom"/>
</dbReference>
<dbReference type="PROSITE" id="PS50090">
    <property type="entry name" value="MYB_LIKE"/>
    <property type="match status" value="2"/>
</dbReference>
<feature type="domain" description="Myb-like" evidence="7">
    <location>
        <begin position="3"/>
        <end position="55"/>
    </location>
</feature>
<dbReference type="AlphaFoldDB" id="A0ABC8RED0"/>
<protein>
    <submittedName>
        <fullName evidence="9">Uncharacterized protein</fullName>
    </submittedName>
</protein>
<evidence type="ECO:0000259" key="7">
    <source>
        <dbReference type="PROSITE" id="PS50090"/>
    </source>
</evidence>
<evidence type="ECO:0000313" key="9">
    <source>
        <dbReference type="EMBL" id="CAK9142990.1"/>
    </source>
</evidence>
<keyword evidence="5" id="KW-0804">Transcription</keyword>
<dbReference type="PANTHER" id="PTHR45675:SF8">
    <property type="entry name" value="TRANSCRIPTION FACTOR MYB27"/>
    <property type="match status" value="1"/>
</dbReference>
<dbReference type="SMART" id="SM00717">
    <property type="entry name" value="SANT"/>
    <property type="match status" value="2"/>
</dbReference>
<dbReference type="Pfam" id="PF00249">
    <property type="entry name" value="Myb_DNA-binding"/>
    <property type="match status" value="2"/>
</dbReference>
<feature type="domain" description="HTH myb-type" evidence="8">
    <location>
        <begin position="56"/>
        <end position="110"/>
    </location>
</feature>
<keyword evidence="4" id="KW-0238">DNA-binding</keyword>
<keyword evidence="2" id="KW-0677">Repeat</keyword>
<dbReference type="SUPFAM" id="SSF46689">
    <property type="entry name" value="Homeodomain-like"/>
    <property type="match status" value="1"/>
</dbReference>
<feature type="domain" description="Myb-like" evidence="7">
    <location>
        <begin position="56"/>
        <end position="106"/>
    </location>
</feature>
<evidence type="ECO:0000256" key="1">
    <source>
        <dbReference type="ARBA" id="ARBA00004123"/>
    </source>
</evidence>
<dbReference type="InterPro" id="IPR001005">
    <property type="entry name" value="SANT/Myb"/>
</dbReference>
<keyword evidence="10" id="KW-1185">Reference proteome</keyword>
<reference evidence="9 10" key="1">
    <citation type="submission" date="2024-02" db="EMBL/GenBank/DDBJ databases">
        <authorList>
            <person name="Vignale AGUSTIN F."/>
            <person name="Sosa J E."/>
            <person name="Modenutti C."/>
        </authorList>
    </citation>
    <scope>NUCLEOTIDE SEQUENCE [LARGE SCALE GENOMIC DNA]</scope>
</reference>
<dbReference type="PANTHER" id="PTHR45675">
    <property type="entry name" value="MYB TRANSCRIPTION FACTOR-RELATED-RELATED"/>
    <property type="match status" value="1"/>
</dbReference>
<dbReference type="GO" id="GO:0003677">
    <property type="term" value="F:DNA binding"/>
    <property type="evidence" value="ECO:0007669"/>
    <property type="project" value="UniProtKB-KW"/>
</dbReference>
<comment type="caution">
    <text evidence="9">The sequence shown here is derived from an EMBL/GenBank/DDBJ whole genome shotgun (WGS) entry which is preliminary data.</text>
</comment>
<evidence type="ECO:0000256" key="5">
    <source>
        <dbReference type="ARBA" id="ARBA00023163"/>
    </source>
</evidence>
<comment type="subcellular location">
    <subcellularLocation>
        <location evidence="1">Nucleus</location>
    </subcellularLocation>
</comment>
<gene>
    <name evidence="9" type="ORF">ILEXP_LOCUS10687</name>
</gene>
<dbReference type="EMBL" id="CAUOFW020001273">
    <property type="protein sequence ID" value="CAK9142990.1"/>
    <property type="molecule type" value="Genomic_DNA"/>
</dbReference>
<dbReference type="CDD" id="cd00167">
    <property type="entry name" value="SANT"/>
    <property type="match status" value="2"/>
</dbReference>
<dbReference type="InterPro" id="IPR044676">
    <property type="entry name" value="EOBI/EOBII-like_plant"/>
</dbReference>
<dbReference type="Gene3D" id="1.10.10.60">
    <property type="entry name" value="Homeodomain-like"/>
    <property type="match status" value="2"/>
</dbReference>
<evidence type="ECO:0000256" key="6">
    <source>
        <dbReference type="ARBA" id="ARBA00023242"/>
    </source>
</evidence>